<evidence type="ECO:0000259" key="9">
    <source>
        <dbReference type="PROSITE" id="PS50250"/>
    </source>
</evidence>
<evidence type="ECO:0000256" key="1">
    <source>
        <dbReference type="ARBA" id="ARBA00004123"/>
    </source>
</evidence>
<dbReference type="SMART" id="SM00088">
    <property type="entry name" value="PINT"/>
    <property type="match status" value="1"/>
</dbReference>
<proteinExistence type="inferred from homology"/>
<dbReference type="Gene3D" id="1.25.40.570">
    <property type="match status" value="1"/>
</dbReference>
<dbReference type="FunCoup" id="D3BIF2">
    <property type="interactions" value="883"/>
</dbReference>
<dbReference type="SUPFAM" id="SSF46785">
    <property type="entry name" value="Winged helix' DNA-binding domain"/>
    <property type="match status" value="1"/>
</dbReference>
<dbReference type="InterPro" id="IPR019585">
    <property type="entry name" value="Rpn7/CSN1"/>
</dbReference>
<dbReference type="PROSITE" id="PS50250">
    <property type="entry name" value="PCI"/>
    <property type="match status" value="1"/>
</dbReference>
<dbReference type="SUPFAM" id="SSF48452">
    <property type="entry name" value="TPR-like"/>
    <property type="match status" value="1"/>
</dbReference>
<keyword evidence="6" id="KW-0539">Nucleus</keyword>
<dbReference type="Pfam" id="PF21151">
    <property type="entry name" value="CSN1_C"/>
    <property type="match status" value="1"/>
</dbReference>
<evidence type="ECO:0000256" key="5">
    <source>
        <dbReference type="ARBA" id="ARBA00022790"/>
    </source>
</evidence>
<accession>D3BIF2</accession>
<evidence type="ECO:0000256" key="6">
    <source>
        <dbReference type="ARBA" id="ARBA00023242"/>
    </source>
</evidence>
<keyword evidence="11" id="KW-1185">Reference proteome</keyword>
<feature type="compositionally biased region" description="Acidic residues" evidence="8">
    <location>
        <begin position="1"/>
        <end position="10"/>
    </location>
</feature>
<name>D3BIF2_HETP5</name>
<keyword evidence="7" id="KW-0175">Coiled coil</keyword>
<evidence type="ECO:0000256" key="8">
    <source>
        <dbReference type="SAM" id="MobiDB-lite"/>
    </source>
</evidence>
<evidence type="ECO:0000313" key="10">
    <source>
        <dbReference type="EMBL" id="EFA79052.1"/>
    </source>
</evidence>
<comment type="caution">
    <text evidence="10">The sequence shown here is derived from an EMBL/GenBank/DDBJ whole genome shotgun (WGS) entry which is preliminary data.</text>
</comment>
<dbReference type="Pfam" id="PF01399">
    <property type="entry name" value="PCI"/>
    <property type="match status" value="1"/>
</dbReference>
<feature type="region of interest" description="Disordered" evidence="8">
    <location>
        <begin position="1"/>
        <end position="23"/>
    </location>
</feature>
<keyword evidence="4" id="KW-0963">Cytoplasm</keyword>
<comment type="similarity">
    <text evidence="3">Belongs to the CSN1 family.</text>
</comment>
<dbReference type="InterPro" id="IPR048624">
    <property type="entry name" value="CSN1_C"/>
</dbReference>
<dbReference type="Pfam" id="PF10602">
    <property type="entry name" value="RPN7"/>
    <property type="match status" value="1"/>
</dbReference>
<comment type="subcellular location">
    <subcellularLocation>
        <location evidence="2">Cytoplasm</location>
    </subcellularLocation>
    <subcellularLocation>
        <location evidence="1">Nucleus</location>
    </subcellularLocation>
</comment>
<evidence type="ECO:0000256" key="4">
    <source>
        <dbReference type="ARBA" id="ARBA00022490"/>
    </source>
</evidence>
<protein>
    <submittedName>
        <fullName evidence="10">COP9 signalosome complex subunit 1</fullName>
    </submittedName>
</protein>
<sequence>MNIDNDEDMMVESGSTTTTGSSVQKTSVSSNVFDLDNYISGYTGFTKIHRLMFIGEVSGDFEAEAIDRAQREIKSGQNVELYGHLISKITSLKPDFQWVDSTNKRNAQQLEKLEQDLNAAKSNMVKDAIRIAHNELGDHYYRMGDFPNALKCYVRTRDYCTTSKQILTMCFNIIRTGVDMGNFIHVINYVTKAEQTSDLDQVSLAKLRSAMGLSNLETGKYNMAAKKFIEAPFDNSGNLSDMISPQDIAVYGGLCALATFDRAELKKKVIDHPVFRNYLELVPEIRELINDFYNSKYSSCLNYLEKLRPTLQLDIHLHDHIDKLYSKIRSKSLIQYFSPFSSIDLNTMAVAFNTNVQSLEKEISKLIMDDSISARIDSHNKRLYARKTDQRSVTFEKSLQVGREFQSNANDSLLRLNMLNNNLVTNSANPNQRKEDKFFDPMLMMQMAQFNQQHR</sequence>
<dbReference type="InParanoid" id="D3BIF2"/>
<dbReference type="Proteomes" id="UP000001396">
    <property type="component" value="Unassembled WGS sequence"/>
</dbReference>
<gene>
    <name evidence="10" type="primary">CSN1</name>
    <name evidence="10" type="ORF">PPL_08522</name>
</gene>
<dbReference type="InterPro" id="IPR036390">
    <property type="entry name" value="WH_DNA-bd_sf"/>
</dbReference>
<evidence type="ECO:0000256" key="7">
    <source>
        <dbReference type="SAM" id="Coils"/>
    </source>
</evidence>
<feature type="coiled-coil region" evidence="7">
    <location>
        <begin position="103"/>
        <end position="130"/>
    </location>
</feature>
<keyword evidence="5" id="KW-0736">Signalosome</keyword>
<dbReference type="InterPro" id="IPR045135">
    <property type="entry name" value="Rpn7_N"/>
</dbReference>
<dbReference type="RefSeq" id="XP_020431175.1">
    <property type="nucleotide sequence ID" value="XM_020579336.1"/>
</dbReference>
<dbReference type="EMBL" id="ADBJ01000037">
    <property type="protein sequence ID" value="EFA79052.1"/>
    <property type="molecule type" value="Genomic_DNA"/>
</dbReference>
<dbReference type="InterPro" id="IPR011990">
    <property type="entry name" value="TPR-like_helical_dom_sf"/>
</dbReference>
<dbReference type="InterPro" id="IPR000717">
    <property type="entry name" value="PCI_dom"/>
</dbReference>
<dbReference type="GeneID" id="31364001"/>
<dbReference type="PANTHER" id="PTHR14145:SF2">
    <property type="entry name" value="COP9 SIGNALOSOME COMPLEX SUBUNIT 1"/>
    <property type="match status" value="1"/>
</dbReference>
<dbReference type="OMA" id="IYLQNWA"/>
<dbReference type="PANTHER" id="PTHR14145">
    <property type="entry name" value="26S PROTESOME SUBUNIT 6"/>
    <property type="match status" value="1"/>
</dbReference>
<feature type="compositionally biased region" description="Low complexity" evidence="8">
    <location>
        <begin position="13"/>
        <end position="23"/>
    </location>
</feature>
<dbReference type="GO" id="GO:0008180">
    <property type="term" value="C:COP9 signalosome"/>
    <property type="evidence" value="ECO:0007669"/>
    <property type="project" value="UniProtKB-KW"/>
</dbReference>
<dbReference type="STRING" id="670386.D3BIF2"/>
<dbReference type="AlphaFoldDB" id="D3BIF2"/>
<feature type="domain" description="PCI" evidence="9">
    <location>
        <begin position="220"/>
        <end position="390"/>
    </location>
</feature>
<evidence type="ECO:0000256" key="3">
    <source>
        <dbReference type="ARBA" id="ARBA00008793"/>
    </source>
</evidence>
<organism evidence="10 11">
    <name type="scientific">Heterostelium pallidum (strain ATCC 26659 / Pp 5 / PN500)</name>
    <name type="common">Cellular slime mold</name>
    <name type="synonym">Polysphondylium pallidum</name>
    <dbReference type="NCBI Taxonomy" id="670386"/>
    <lineage>
        <taxon>Eukaryota</taxon>
        <taxon>Amoebozoa</taxon>
        <taxon>Evosea</taxon>
        <taxon>Eumycetozoa</taxon>
        <taxon>Dictyostelia</taxon>
        <taxon>Acytosteliales</taxon>
        <taxon>Acytosteliaceae</taxon>
        <taxon>Heterostelium</taxon>
    </lineage>
</organism>
<reference evidence="10 11" key="1">
    <citation type="journal article" date="2011" name="Genome Res.">
        <title>Phylogeny-wide analysis of social amoeba genomes highlights ancient origins for complex intercellular communication.</title>
        <authorList>
            <person name="Heidel A.J."/>
            <person name="Lawal H.M."/>
            <person name="Felder M."/>
            <person name="Schilde C."/>
            <person name="Helps N.R."/>
            <person name="Tunggal B."/>
            <person name="Rivero F."/>
            <person name="John U."/>
            <person name="Schleicher M."/>
            <person name="Eichinger L."/>
            <person name="Platzer M."/>
            <person name="Noegel A.A."/>
            <person name="Schaap P."/>
            <person name="Gloeckner G."/>
        </authorList>
    </citation>
    <scope>NUCLEOTIDE SEQUENCE [LARGE SCALE GENOMIC DNA]</scope>
    <source>
        <strain evidence="11">ATCC 26659 / Pp 5 / PN500</strain>
    </source>
</reference>
<dbReference type="GO" id="GO:0005737">
    <property type="term" value="C:cytoplasm"/>
    <property type="evidence" value="ECO:0007669"/>
    <property type="project" value="UniProtKB-SubCell"/>
</dbReference>
<evidence type="ECO:0000256" key="2">
    <source>
        <dbReference type="ARBA" id="ARBA00004496"/>
    </source>
</evidence>
<evidence type="ECO:0000313" key="11">
    <source>
        <dbReference type="Proteomes" id="UP000001396"/>
    </source>
</evidence>